<protein>
    <submittedName>
        <fullName evidence="2">Nucleotidyltransferase</fullName>
    </submittedName>
</protein>
<gene>
    <name evidence="2" type="ORF">BKP45_06760</name>
</gene>
<dbReference type="CDD" id="cd05403">
    <property type="entry name" value="NT_KNTase_like"/>
    <property type="match status" value="1"/>
</dbReference>
<dbReference type="Pfam" id="PF08780">
    <property type="entry name" value="NTase_sub_bind"/>
    <property type="match status" value="1"/>
</dbReference>
<keyword evidence="2" id="KW-0808">Transferase</keyword>
<dbReference type="SUPFAM" id="SSF81593">
    <property type="entry name" value="Nucleotidyltransferase substrate binding subunit/domain"/>
    <property type="match status" value="1"/>
</dbReference>
<dbReference type="AlphaFoldDB" id="A0A1S2MCN6"/>
<accession>A0A1S2MCN6</accession>
<dbReference type="InterPro" id="IPR041633">
    <property type="entry name" value="Polbeta"/>
</dbReference>
<evidence type="ECO:0000313" key="2">
    <source>
        <dbReference type="EMBL" id="OIJ22334.1"/>
    </source>
</evidence>
<dbReference type="Proteomes" id="UP000180057">
    <property type="component" value="Unassembled WGS sequence"/>
</dbReference>
<evidence type="ECO:0000259" key="1">
    <source>
        <dbReference type="Pfam" id="PF18765"/>
    </source>
</evidence>
<evidence type="ECO:0000313" key="3">
    <source>
        <dbReference type="Proteomes" id="UP000180057"/>
    </source>
</evidence>
<dbReference type="EMBL" id="MLQS01000001">
    <property type="protein sequence ID" value="OIJ22334.1"/>
    <property type="molecule type" value="Genomic_DNA"/>
</dbReference>
<dbReference type="InterPro" id="IPR010235">
    <property type="entry name" value="HepT"/>
</dbReference>
<dbReference type="Gene3D" id="3.30.460.10">
    <property type="entry name" value="Beta Polymerase, domain 2"/>
    <property type="match status" value="1"/>
</dbReference>
<dbReference type="Pfam" id="PF18765">
    <property type="entry name" value="Polbeta"/>
    <property type="match status" value="1"/>
</dbReference>
<dbReference type="NCBIfam" id="TIGR01987">
    <property type="entry name" value="HI0074"/>
    <property type="match status" value="1"/>
</dbReference>
<dbReference type="SUPFAM" id="SSF81301">
    <property type="entry name" value="Nucleotidyltransferase"/>
    <property type="match status" value="1"/>
</dbReference>
<keyword evidence="3" id="KW-1185">Reference proteome</keyword>
<sequence>MQKKNRYGLPKVDFFKIIDVYKSYAAYIERVILFGSRARGDYKLASDIDMAIKFRNDHEKFYSIKEKLSQLNIIYTFDLLDYDKISNEKLKKYIDTEGKTIFLTNSKGQVIGNMNKIIDKIGDLEKALKKLHESLVRDPKLDDLVIDATIQRFEFTYELSWKLMKVYLEYNGNLEVTSPRRTIQEAFKEGIITEGDKWLKMLENRNRTSHTYDEEIANEIYRNIKEEFSTIFDSLLEEMKKRVQP</sequence>
<dbReference type="InterPro" id="IPR043519">
    <property type="entry name" value="NT_sf"/>
</dbReference>
<organism evidence="2 3">
    <name type="scientific">Anaerobacillus alkalidiazotrophicus</name>
    <dbReference type="NCBI Taxonomy" id="472963"/>
    <lineage>
        <taxon>Bacteria</taxon>
        <taxon>Bacillati</taxon>
        <taxon>Bacillota</taxon>
        <taxon>Bacilli</taxon>
        <taxon>Bacillales</taxon>
        <taxon>Bacillaceae</taxon>
        <taxon>Anaerobacillus</taxon>
    </lineage>
</organism>
<dbReference type="GO" id="GO:0016740">
    <property type="term" value="F:transferase activity"/>
    <property type="evidence" value="ECO:0007669"/>
    <property type="project" value="UniProtKB-KW"/>
</dbReference>
<dbReference type="OrthoDB" id="9810452at2"/>
<proteinExistence type="predicted"/>
<dbReference type="Gene3D" id="1.20.120.330">
    <property type="entry name" value="Nucleotidyltransferases domain 2"/>
    <property type="match status" value="1"/>
</dbReference>
<reference evidence="2 3" key="1">
    <citation type="submission" date="2016-10" db="EMBL/GenBank/DDBJ databases">
        <title>Draft genome sequences of four alkaliphilic bacteria belonging to the Anaerobacillus genus.</title>
        <authorList>
            <person name="Bassil N.M."/>
            <person name="Lloyd J.R."/>
        </authorList>
    </citation>
    <scope>NUCLEOTIDE SEQUENCE [LARGE SCALE GENOMIC DNA]</scope>
    <source>
        <strain evidence="2 3">DSM 22531</strain>
    </source>
</reference>
<dbReference type="RefSeq" id="WP_071388889.1">
    <property type="nucleotide sequence ID" value="NZ_MLQS01000001.1"/>
</dbReference>
<comment type="caution">
    <text evidence="2">The sequence shown here is derived from an EMBL/GenBank/DDBJ whole genome shotgun (WGS) entry which is preliminary data.</text>
</comment>
<name>A0A1S2MCN6_9BACI</name>
<feature type="domain" description="Polymerase beta nucleotidyltransferase" evidence="1">
    <location>
        <begin position="16"/>
        <end position="105"/>
    </location>
</feature>